<accession>A0A1J1GQY6</accession>
<evidence type="ECO:0000313" key="2">
    <source>
        <dbReference type="Proteomes" id="UP000220797"/>
    </source>
</evidence>
<reference evidence="1" key="1">
    <citation type="submission" date="2015-04" db="EMBL/GenBank/DDBJ databases">
        <authorList>
            <consortium name="Pathogen Informatics"/>
        </authorList>
    </citation>
    <scope>NUCLEOTIDE SEQUENCE [LARGE SCALE GENOMIC DNA]</scope>
    <source>
        <strain evidence="1">8A</strain>
    </source>
</reference>
<dbReference type="EMBL" id="CVMV01000032">
    <property type="protein sequence ID" value="CRG94676.1"/>
    <property type="molecule type" value="Genomic_DNA"/>
</dbReference>
<protein>
    <submittedName>
        <fullName evidence="1">Uncharacterized protein</fullName>
    </submittedName>
</protein>
<dbReference type="RefSeq" id="XP_028527491.1">
    <property type="nucleotide sequence ID" value="XM_028670772.1"/>
</dbReference>
<name>A0A1J1GQY6_PLAGA</name>
<proteinExistence type="predicted"/>
<dbReference type="Proteomes" id="UP000220797">
    <property type="component" value="Unassembled WGS sequence"/>
</dbReference>
<dbReference type="AlphaFoldDB" id="A0A1J1GQY6"/>
<organism evidence="1 2">
    <name type="scientific">Plasmodium gallinaceum</name>
    <dbReference type="NCBI Taxonomy" id="5849"/>
    <lineage>
        <taxon>Eukaryota</taxon>
        <taxon>Sar</taxon>
        <taxon>Alveolata</taxon>
        <taxon>Apicomplexa</taxon>
        <taxon>Aconoidasida</taxon>
        <taxon>Haemosporida</taxon>
        <taxon>Plasmodiidae</taxon>
        <taxon>Plasmodium</taxon>
        <taxon>Plasmodium (Haemamoeba)</taxon>
    </lineage>
</organism>
<keyword evidence="2" id="KW-1185">Reference proteome</keyword>
<sequence length="139" mass="16507">MKSKKVNKLGGENFERGKTCRKNKILVNPHKNNREIKEKTVNEEIHHLSDYLKDEANEKSNENIYNELNKNIYDESNENVFEELNDNLSNFVFKKKIYEKNIAQIEKKIQTNKLNKLIETKEIILDMLTIIKNRKLNLS</sequence>
<evidence type="ECO:0000313" key="1">
    <source>
        <dbReference type="EMBL" id="CRG94676.1"/>
    </source>
</evidence>
<dbReference type="GeneID" id="39730600"/>
<comment type="caution">
    <text evidence="1">The sequence shown here is derived from an EMBL/GenBank/DDBJ whole genome shotgun (WGS) entry which is preliminary data.</text>
</comment>
<gene>
    <name evidence="1" type="ORF">PGAL8A_00207300</name>
</gene>
<dbReference type="VEuPathDB" id="PlasmoDB:PGAL8A_00207300"/>
<dbReference type="OrthoDB" id="371552at2759"/>